<evidence type="ECO:0000313" key="4">
    <source>
        <dbReference type="EnsemblProtists" id="EKX37505"/>
    </source>
</evidence>
<gene>
    <name evidence="3" type="ORF">GUITHDRAFT_144939</name>
</gene>
<protein>
    <submittedName>
        <fullName evidence="3 4">Uncharacterized protein</fullName>
    </submittedName>
</protein>
<dbReference type="KEGG" id="gtt:GUITHDRAFT_144939"/>
<dbReference type="AlphaFoldDB" id="L1INW2"/>
<organism evidence="3">
    <name type="scientific">Guillardia theta (strain CCMP2712)</name>
    <name type="common">Cryptophyte</name>
    <dbReference type="NCBI Taxonomy" id="905079"/>
    <lineage>
        <taxon>Eukaryota</taxon>
        <taxon>Cryptophyceae</taxon>
        <taxon>Pyrenomonadales</taxon>
        <taxon>Geminigeraceae</taxon>
        <taxon>Guillardia</taxon>
    </lineage>
</organism>
<feature type="compositionally biased region" description="Basic and acidic residues" evidence="1">
    <location>
        <begin position="107"/>
        <end position="148"/>
    </location>
</feature>
<evidence type="ECO:0000313" key="3">
    <source>
        <dbReference type="EMBL" id="EKX37505.1"/>
    </source>
</evidence>
<keyword evidence="2" id="KW-0732">Signal</keyword>
<dbReference type="EnsemblProtists" id="EKX37505">
    <property type="protein sequence ID" value="EKX37505"/>
    <property type="gene ID" value="GUITHDRAFT_144939"/>
</dbReference>
<evidence type="ECO:0000256" key="2">
    <source>
        <dbReference type="SAM" id="SignalP"/>
    </source>
</evidence>
<proteinExistence type="predicted"/>
<dbReference type="GeneID" id="17294280"/>
<dbReference type="HOGENOM" id="CLU_1067318_0_0_1"/>
<feature type="region of interest" description="Disordered" evidence="1">
    <location>
        <begin position="242"/>
        <end position="261"/>
    </location>
</feature>
<feature type="chain" id="PRO_5008770239" evidence="2">
    <location>
        <begin position="29"/>
        <end position="261"/>
    </location>
</feature>
<feature type="region of interest" description="Disordered" evidence="1">
    <location>
        <begin position="107"/>
        <end position="170"/>
    </location>
</feature>
<accession>L1INW2</accession>
<feature type="signal peptide" evidence="2">
    <location>
        <begin position="1"/>
        <end position="28"/>
    </location>
</feature>
<evidence type="ECO:0000313" key="5">
    <source>
        <dbReference type="Proteomes" id="UP000011087"/>
    </source>
</evidence>
<dbReference type="Proteomes" id="UP000011087">
    <property type="component" value="Unassembled WGS sequence"/>
</dbReference>
<dbReference type="RefSeq" id="XP_005824485.1">
    <property type="nucleotide sequence ID" value="XM_005824428.1"/>
</dbReference>
<sequence>MLLLLLSSPQLLVLVLVLVLFYFQELSAASAYQDYHLKAAYEHQQVSSQASPTAAVDVQVKELRLKNEKLLETEKMMEHYVDSLHEQEEKLREHLNQEVEQLTRKVEQEEKLREEEERRREEVERERDQLAMKLAEVKRESERLKSGDDTSTGRAEIGQHAKENKVLSSSIQEELDTLRSENAKLLKEMQNLNYLLDLSQKTEGDKIHQIEMRNEQLEKKLQDTIQELESLKLISKENQKLAEKMINSPKEDKSPDPRCWS</sequence>
<name>L1INW2_GUITC</name>
<evidence type="ECO:0000256" key="1">
    <source>
        <dbReference type="SAM" id="MobiDB-lite"/>
    </source>
</evidence>
<dbReference type="PaxDb" id="55529-EKX37505"/>
<reference evidence="4" key="3">
    <citation type="submission" date="2016-03" db="UniProtKB">
        <authorList>
            <consortium name="EnsemblProtists"/>
        </authorList>
    </citation>
    <scope>IDENTIFICATION</scope>
</reference>
<dbReference type="EMBL" id="JH993058">
    <property type="protein sequence ID" value="EKX37505.1"/>
    <property type="molecule type" value="Genomic_DNA"/>
</dbReference>
<reference evidence="3 5" key="1">
    <citation type="journal article" date="2012" name="Nature">
        <title>Algal genomes reveal evolutionary mosaicism and the fate of nucleomorphs.</title>
        <authorList>
            <consortium name="DOE Joint Genome Institute"/>
            <person name="Curtis B.A."/>
            <person name="Tanifuji G."/>
            <person name="Burki F."/>
            <person name="Gruber A."/>
            <person name="Irimia M."/>
            <person name="Maruyama S."/>
            <person name="Arias M.C."/>
            <person name="Ball S.G."/>
            <person name="Gile G.H."/>
            <person name="Hirakawa Y."/>
            <person name="Hopkins J.F."/>
            <person name="Kuo A."/>
            <person name="Rensing S.A."/>
            <person name="Schmutz J."/>
            <person name="Symeonidi A."/>
            <person name="Elias M."/>
            <person name="Eveleigh R.J."/>
            <person name="Herman E.K."/>
            <person name="Klute M.J."/>
            <person name="Nakayama T."/>
            <person name="Obornik M."/>
            <person name="Reyes-Prieto A."/>
            <person name="Armbrust E.V."/>
            <person name="Aves S.J."/>
            <person name="Beiko R.G."/>
            <person name="Coutinho P."/>
            <person name="Dacks J.B."/>
            <person name="Durnford D.G."/>
            <person name="Fast N.M."/>
            <person name="Green B.R."/>
            <person name="Grisdale C.J."/>
            <person name="Hempel F."/>
            <person name="Henrissat B."/>
            <person name="Hoppner M.P."/>
            <person name="Ishida K."/>
            <person name="Kim E."/>
            <person name="Koreny L."/>
            <person name="Kroth P.G."/>
            <person name="Liu Y."/>
            <person name="Malik S.B."/>
            <person name="Maier U.G."/>
            <person name="McRose D."/>
            <person name="Mock T."/>
            <person name="Neilson J.A."/>
            <person name="Onodera N.T."/>
            <person name="Poole A.M."/>
            <person name="Pritham E.J."/>
            <person name="Richards T.A."/>
            <person name="Rocap G."/>
            <person name="Roy S.W."/>
            <person name="Sarai C."/>
            <person name="Schaack S."/>
            <person name="Shirato S."/>
            <person name="Slamovits C.H."/>
            <person name="Spencer D.F."/>
            <person name="Suzuki S."/>
            <person name="Worden A.Z."/>
            <person name="Zauner S."/>
            <person name="Barry K."/>
            <person name="Bell C."/>
            <person name="Bharti A.K."/>
            <person name="Crow J.A."/>
            <person name="Grimwood J."/>
            <person name="Kramer R."/>
            <person name="Lindquist E."/>
            <person name="Lucas S."/>
            <person name="Salamov A."/>
            <person name="McFadden G.I."/>
            <person name="Lane C.E."/>
            <person name="Keeling P.J."/>
            <person name="Gray M.W."/>
            <person name="Grigoriev I.V."/>
            <person name="Archibald J.M."/>
        </authorList>
    </citation>
    <scope>NUCLEOTIDE SEQUENCE</scope>
    <source>
        <strain evidence="3 5">CCMP2712</strain>
    </source>
</reference>
<keyword evidence="5" id="KW-1185">Reference proteome</keyword>
<reference evidence="5" key="2">
    <citation type="submission" date="2012-11" db="EMBL/GenBank/DDBJ databases">
        <authorList>
            <person name="Kuo A."/>
            <person name="Curtis B.A."/>
            <person name="Tanifuji G."/>
            <person name="Burki F."/>
            <person name="Gruber A."/>
            <person name="Irimia M."/>
            <person name="Maruyama S."/>
            <person name="Arias M.C."/>
            <person name="Ball S.G."/>
            <person name="Gile G.H."/>
            <person name="Hirakawa Y."/>
            <person name="Hopkins J.F."/>
            <person name="Rensing S.A."/>
            <person name="Schmutz J."/>
            <person name="Symeonidi A."/>
            <person name="Elias M."/>
            <person name="Eveleigh R.J."/>
            <person name="Herman E.K."/>
            <person name="Klute M.J."/>
            <person name="Nakayama T."/>
            <person name="Obornik M."/>
            <person name="Reyes-Prieto A."/>
            <person name="Armbrust E.V."/>
            <person name="Aves S.J."/>
            <person name="Beiko R.G."/>
            <person name="Coutinho P."/>
            <person name="Dacks J.B."/>
            <person name="Durnford D.G."/>
            <person name="Fast N.M."/>
            <person name="Green B.R."/>
            <person name="Grisdale C."/>
            <person name="Hempe F."/>
            <person name="Henrissat B."/>
            <person name="Hoppner M.P."/>
            <person name="Ishida K.-I."/>
            <person name="Kim E."/>
            <person name="Koreny L."/>
            <person name="Kroth P.G."/>
            <person name="Liu Y."/>
            <person name="Malik S.-B."/>
            <person name="Maier U.G."/>
            <person name="McRose D."/>
            <person name="Mock T."/>
            <person name="Neilson J.A."/>
            <person name="Onodera N.T."/>
            <person name="Poole A.M."/>
            <person name="Pritham E.J."/>
            <person name="Richards T.A."/>
            <person name="Rocap G."/>
            <person name="Roy S.W."/>
            <person name="Sarai C."/>
            <person name="Schaack S."/>
            <person name="Shirato S."/>
            <person name="Slamovits C.H."/>
            <person name="Spencer D.F."/>
            <person name="Suzuki S."/>
            <person name="Worden A.Z."/>
            <person name="Zauner S."/>
            <person name="Barry K."/>
            <person name="Bell C."/>
            <person name="Bharti A.K."/>
            <person name="Crow J.A."/>
            <person name="Grimwood J."/>
            <person name="Kramer R."/>
            <person name="Lindquist E."/>
            <person name="Lucas S."/>
            <person name="Salamov A."/>
            <person name="McFadden G.I."/>
            <person name="Lane C.E."/>
            <person name="Keeling P.J."/>
            <person name="Gray M.W."/>
            <person name="Grigoriev I.V."/>
            <person name="Archibald J.M."/>
        </authorList>
    </citation>
    <scope>NUCLEOTIDE SEQUENCE</scope>
    <source>
        <strain evidence="5">CCMP2712</strain>
    </source>
</reference>